<keyword evidence="4" id="KW-1185">Reference proteome</keyword>
<sequence length="267" mass="29921">MAPVGRWQKGRDLTWYAKQKNAGEALSREQELAAVKQAEEEAMMAALGYKTVKRQPKGLSKEEFAEACKREGTERDERSVDRVRGLGSSVSSAQMMLSKEDKEATKMGFSIFTHQKGGERQEGHGDKRKVEGGEEASRSGSKKKAKKEKKKKKKKEKKQKKEKHRRTDSSSSSDQDDRWRKAGNSSSSGHTGACRADNHSSESRDSPRTRSAQRHDAHSSSDSSPRRPSRPPRRVTKPQPRQGTQEEEEVEVPRARPSGGMTRTQTT</sequence>
<accession>A0ABN9DHV2</accession>
<dbReference type="EMBL" id="CATNWA010014472">
    <property type="protein sequence ID" value="CAI9572201.1"/>
    <property type="molecule type" value="Genomic_DNA"/>
</dbReference>
<dbReference type="Proteomes" id="UP001162483">
    <property type="component" value="Unassembled WGS sequence"/>
</dbReference>
<evidence type="ECO:0000313" key="3">
    <source>
        <dbReference type="EMBL" id="CAI9572201.1"/>
    </source>
</evidence>
<feature type="compositionally biased region" description="Basic and acidic residues" evidence="1">
    <location>
        <begin position="64"/>
        <end position="84"/>
    </location>
</feature>
<feature type="compositionally biased region" description="Basic residues" evidence="1">
    <location>
        <begin position="140"/>
        <end position="166"/>
    </location>
</feature>
<dbReference type="Pfam" id="PF10159">
    <property type="entry name" value="MMtag"/>
    <property type="match status" value="1"/>
</dbReference>
<protein>
    <recommendedName>
        <fullName evidence="2">Multiple myeloma tumor-associated protein 2-like N-terminal domain-containing protein</fullName>
    </recommendedName>
</protein>
<feature type="domain" description="Multiple myeloma tumor-associated protein 2-like N-terminal" evidence="2">
    <location>
        <begin position="1"/>
        <end position="48"/>
    </location>
</feature>
<evidence type="ECO:0000256" key="1">
    <source>
        <dbReference type="SAM" id="MobiDB-lite"/>
    </source>
</evidence>
<evidence type="ECO:0000313" key="4">
    <source>
        <dbReference type="Proteomes" id="UP001162483"/>
    </source>
</evidence>
<reference evidence="3" key="1">
    <citation type="submission" date="2023-05" db="EMBL/GenBank/DDBJ databases">
        <authorList>
            <person name="Stuckert A."/>
        </authorList>
    </citation>
    <scope>NUCLEOTIDE SEQUENCE</scope>
</reference>
<gene>
    <name evidence="3" type="ORF">SPARVUS_LOCUS7398770</name>
</gene>
<proteinExistence type="predicted"/>
<feature type="compositionally biased region" description="Basic and acidic residues" evidence="1">
    <location>
        <begin position="116"/>
        <end position="137"/>
    </location>
</feature>
<dbReference type="InterPro" id="IPR019315">
    <property type="entry name" value="MMTA2_N"/>
</dbReference>
<feature type="region of interest" description="Disordered" evidence="1">
    <location>
        <begin position="64"/>
        <end position="267"/>
    </location>
</feature>
<dbReference type="PANTHER" id="PTHR14580:SF0">
    <property type="entry name" value="MULTIPLE MYELOMA TUMOR-ASSOCIATED PROTEIN 2"/>
    <property type="match status" value="1"/>
</dbReference>
<dbReference type="PANTHER" id="PTHR14580">
    <property type="entry name" value="MULTIPLE MYELOMA TUMOR-ASSOCIATED PROTEIN 2 FAMILY MEMBER"/>
    <property type="match status" value="1"/>
</dbReference>
<comment type="caution">
    <text evidence="3">The sequence shown here is derived from an EMBL/GenBank/DDBJ whole genome shotgun (WGS) entry which is preliminary data.</text>
</comment>
<dbReference type="InterPro" id="IPR039207">
    <property type="entry name" value="MMTAG2-like"/>
</dbReference>
<feature type="compositionally biased region" description="Basic and acidic residues" evidence="1">
    <location>
        <begin position="196"/>
        <end position="219"/>
    </location>
</feature>
<name>A0ABN9DHV2_9NEOB</name>
<feature type="compositionally biased region" description="Basic residues" evidence="1">
    <location>
        <begin position="227"/>
        <end position="236"/>
    </location>
</feature>
<organism evidence="3 4">
    <name type="scientific">Staurois parvus</name>
    <dbReference type="NCBI Taxonomy" id="386267"/>
    <lineage>
        <taxon>Eukaryota</taxon>
        <taxon>Metazoa</taxon>
        <taxon>Chordata</taxon>
        <taxon>Craniata</taxon>
        <taxon>Vertebrata</taxon>
        <taxon>Euteleostomi</taxon>
        <taxon>Amphibia</taxon>
        <taxon>Batrachia</taxon>
        <taxon>Anura</taxon>
        <taxon>Neobatrachia</taxon>
        <taxon>Ranoidea</taxon>
        <taxon>Ranidae</taxon>
        <taxon>Staurois</taxon>
    </lineage>
</organism>
<feature type="non-terminal residue" evidence="3">
    <location>
        <position position="267"/>
    </location>
</feature>
<evidence type="ECO:0000259" key="2">
    <source>
        <dbReference type="Pfam" id="PF10159"/>
    </source>
</evidence>